<organism evidence="4 5">
    <name type="scientific">Bremerella alba</name>
    <dbReference type="NCBI Taxonomy" id="980252"/>
    <lineage>
        <taxon>Bacteria</taxon>
        <taxon>Pseudomonadati</taxon>
        <taxon>Planctomycetota</taxon>
        <taxon>Planctomycetia</taxon>
        <taxon>Pirellulales</taxon>
        <taxon>Pirellulaceae</taxon>
        <taxon>Bremerella</taxon>
    </lineage>
</organism>
<dbReference type="Gene3D" id="1.10.443.10">
    <property type="entry name" value="Intergrase catalytic core"/>
    <property type="match status" value="1"/>
</dbReference>
<dbReference type="EMBL" id="JABRWO010000005">
    <property type="protein sequence ID" value="MBA2115025.1"/>
    <property type="molecule type" value="Genomic_DNA"/>
</dbReference>
<keyword evidence="2" id="KW-0233">DNA recombination</keyword>
<dbReference type="Proteomes" id="UP000551616">
    <property type="component" value="Unassembled WGS sequence"/>
</dbReference>
<evidence type="ECO:0000259" key="3">
    <source>
        <dbReference type="PROSITE" id="PS51898"/>
    </source>
</evidence>
<evidence type="ECO:0000256" key="1">
    <source>
        <dbReference type="ARBA" id="ARBA00023125"/>
    </source>
</evidence>
<dbReference type="GO" id="GO:0006310">
    <property type="term" value="P:DNA recombination"/>
    <property type="evidence" value="ECO:0007669"/>
    <property type="project" value="UniProtKB-KW"/>
</dbReference>
<proteinExistence type="predicted"/>
<dbReference type="GO" id="GO:0015074">
    <property type="term" value="P:DNA integration"/>
    <property type="evidence" value="ECO:0007669"/>
    <property type="project" value="InterPro"/>
</dbReference>
<dbReference type="SUPFAM" id="SSF56349">
    <property type="entry name" value="DNA breaking-rejoining enzymes"/>
    <property type="match status" value="1"/>
</dbReference>
<reference evidence="4 5" key="1">
    <citation type="submission" date="2020-05" db="EMBL/GenBank/DDBJ databases">
        <title>Bremerella alba sp. nov., a novel planctomycete isolated from the surface of the macroalga Fucus spiralis.</title>
        <authorList>
            <person name="Godinho O."/>
            <person name="Botelho R."/>
            <person name="Albuquerque L."/>
            <person name="Wiegand S."/>
            <person name="Da Costa M.S."/>
            <person name="Lobo-Da-Cunha A."/>
            <person name="Jogler C."/>
            <person name="Lage O.M."/>
        </authorList>
    </citation>
    <scope>NUCLEOTIDE SEQUENCE [LARGE SCALE GENOMIC DNA]</scope>
    <source>
        <strain evidence="4 5">FF15</strain>
    </source>
</reference>
<dbReference type="RefSeq" id="WP_207396477.1">
    <property type="nucleotide sequence ID" value="NZ_JABRWO010000005.1"/>
</dbReference>
<keyword evidence="5" id="KW-1185">Reference proteome</keyword>
<evidence type="ECO:0000313" key="4">
    <source>
        <dbReference type="EMBL" id="MBA2115025.1"/>
    </source>
</evidence>
<accession>A0A7V9A738</accession>
<dbReference type="Gene3D" id="1.10.150.130">
    <property type="match status" value="1"/>
</dbReference>
<dbReference type="InterPro" id="IPR002104">
    <property type="entry name" value="Integrase_catalytic"/>
</dbReference>
<evidence type="ECO:0000313" key="5">
    <source>
        <dbReference type="Proteomes" id="UP000551616"/>
    </source>
</evidence>
<dbReference type="GO" id="GO:0003677">
    <property type="term" value="F:DNA binding"/>
    <property type="evidence" value="ECO:0007669"/>
    <property type="project" value="UniProtKB-KW"/>
</dbReference>
<keyword evidence="1" id="KW-0238">DNA-binding</keyword>
<dbReference type="InterPro" id="IPR011010">
    <property type="entry name" value="DNA_brk_join_enz"/>
</dbReference>
<gene>
    <name evidence="4" type="ORF">HOV93_21970</name>
</gene>
<name>A0A7V9A738_9BACT</name>
<dbReference type="InterPro" id="IPR010998">
    <property type="entry name" value="Integrase_recombinase_N"/>
</dbReference>
<dbReference type="PROSITE" id="PS51898">
    <property type="entry name" value="TYR_RECOMBINASE"/>
    <property type="match status" value="1"/>
</dbReference>
<evidence type="ECO:0000256" key="2">
    <source>
        <dbReference type="ARBA" id="ARBA00023172"/>
    </source>
</evidence>
<dbReference type="InterPro" id="IPR013762">
    <property type="entry name" value="Integrase-like_cat_sf"/>
</dbReference>
<comment type="caution">
    <text evidence="4">The sequence shown here is derived from an EMBL/GenBank/DDBJ whole genome shotgun (WGS) entry which is preliminary data.</text>
</comment>
<dbReference type="AlphaFoldDB" id="A0A7V9A738"/>
<feature type="domain" description="Tyr recombinase" evidence="3">
    <location>
        <begin position="184"/>
        <end position="371"/>
    </location>
</feature>
<sequence>MAKANTGRKRRSRGRAWYWRQTDTWYFTPPGTKRRVRLVDERGNPVRGQSSIDQAELALARVKAAGDWRPEVKPAEESDWIVAKVCSIYIENCEKRSRAGEISIEYEKEVRRFLQDLCKYCGALPLCDLRKTHVLHWVETHSTWKSSATRRFAIEAVMAAFNHAQNSYSVSNPLRGLTKPAHCPRLHSFSTEDERALYDATDEPYRDFLFAAIHTGLRPFSELAQVTGNDVVESDRGMMWRVYASKTKKTRVIPIRKEVAELTRSILSRDNSGTDGVIFRNSQGDPWKKVTGGSRFRNLRQKIGWIEDSKRKNYSCYTCRHTFAHRMLAGYWTDGVGCSIEVLAELMGDTPKVAFDHYGKEWGQHFQDPLWAAIGVD</sequence>
<dbReference type="Pfam" id="PF00589">
    <property type="entry name" value="Phage_integrase"/>
    <property type="match status" value="1"/>
</dbReference>
<protein>
    <recommendedName>
        <fullName evidence="3">Tyr recombinase domain-containing protein</fullName>
    </recommendedName>
</protein>